<dbReference type="EMBL" id="LOPU01000018">
    <property type="protein sequence ID" value="KTG10291.1"/>
    <property type="molecule type" value="Genomic_DNA"/>
</dbReference>
<keyword evidence="1" id="KW-0732">Signal</keyword>
<dbReference type="Gene3D" id="2.60.40.1240">
    <property type="match status" value="2"/>
</dbReference>
<accession>A0A0W1RCE7</accession>
<organism evidence="3 4">
    <name type="scientific">Haloprofundus marisrubri</name>
    <dbReference type="NCBI Taxonomy" id="1514971"/>
    <lineage>
        <taxon>Archaea</taxon>
        <taxon>Methanobacteriati</taxon>
        <taxon>Methanobacteriota</taxon>
        <taxon>Stenosarchaea group</taxon>
        <taxon>Halobacteria</taxon>
        <taxon>Halobacteriales</taxon>
        <taxon>Haloferacaceae</taxon>
        <taxon>Haloprofundus</taxon>
    </lineage>
</organism>
<dbReference type="AlphaFoldDB" id="A0A0W1RCE7"/>
<name>A0A0W1RCE7_9EURY</name>
<feature type="domain" description="DUF4352" evidence="2">
    <location>
        <begin position="137"/>
        <end position="245"/>
    </location>
</feature>
<reference evidence="3 4" key="1">
    <citation type="submission" date="2015-12" db="EMBL/GenBank/DDBJ databases">
        <title>Haloprofundus marisrubri gen. nov., sp. nov., an extremely halophilic archaeon isolated from the Discovery deep brine-seawater interface in the Red Sea.</title>
        <authorList>
            <person name="Zhang G."/>
            <person name="Stingl U."/>
            <person name="Rashid M."/>
        </authorList>
    </citation>
    <scope>NUCLEOTIDE SEQUENCE [LARGE SCALE GENOMIC DNA]</scope>
    <source>
        <strain evidence="3 4">SB9</strain>
    </source>
</reference>
<evidence type="ECO:0000313" key="4">
    <source>
        <dbReference type="Proteomes" id="UP000054387"/>
    </source>
</evidence>
<keyword evidence="4" id="KW-1185">Reference proteome</keyword>
<feature type="domain" description="DUF4352" evidence="2">
    <location>
        <begin position="2"/>
        <end position="100"/>
    </location>
</feature>
<evidence type="ECO:0000313" key="3">
    <source>
        <dbReference type="EMBL" id="KTG10291.1"/>
    </source>
</evidence>
<dbReference type="Proteomes" id="UP000054387">
    <property type="component" value="Unassembled WGS sequence"/>
</dbReference>
<protein>
    <recommendedName>
        <fullName evidence="2">DUF4352 domain-containing protein</fullName>
    </recommendedName>
</protein>
<proteinExistence type="predicted"/>
<dbReference type="InterPro" id="IPR029051">
    <property type="entry name" value="DUF4352"/>
</dbReference>
<evidence type="ECO:0000259" key="2">
    <source>
        <dbReference type="Pfam" id="PF11611"/>
    </source>
</evidence>
<dbReference type="InterPro" id="IPR029050">
    <property type="entry name" value="Immunoprotect_excell_Ig-like"/>
</dbReference>
<comment type="caution">
    <text evidence="3">The sequence shown here is derived from an EMBL/GenBank/DDBJ whole genome shotgun (WGS) entry which is preliminary data.</text>
</comment>
<evidence type="ECO:0000256" key="1">
    <source>
        <dbReference type="ARBA" id="ARBA00022729"/>
    </source>
</evidence>
<gene>
    <name evidence="3" type="ORF">AUR64_11985</name>
</gene>
<sequence>MVAREVTKTEKLGEFTEAESGNTFAVVRMAVKNTGSEFVDFNSFLQARLKDDSNHVYDASFGSTDHPIESGILAAGEVARGDVVFEVPKNAGGLTMQFDFSTFDFFEFERVTVNLESKADSIQDLKQSLQVDIQSPGDAVDHEGVSVAVHGVRTETELGSFTQAEDGNEYVIPDIEITNDTGEPLNVSTALQMRVKDGSGLAFMADIGGSSQLSQGYSEGSEIAPGESRRGELAYQLEQGTSPLYWTFNFLNLSNEMKTFWKLR</sequence>
<dbReference type="Pfam" id="PF11611">
    <property type="entry name" value="DUF4352"/>
    <property type="match status" value="2"/>
</dbReference>